<evidence type="ECO:0000256" key="1">
    <source>
        <dbReference type="ARBA" id="ARBA00022741"/>
    </source>
</evidence>
<dbReference type="SUPFAM" id="SSF52540">
    <property type="entry name" value="P-loop containing nucleoside triphosphate hydrolases"/>
    <property type="match status" value="1"/>
</dbReference>
<dbReference type="Proteomes" id="UP000078148">
    <property type="component" value="Chromosome"/>
</dbReference>
<dbReference type="OrthoDB" id="9804819at2"/>
<proteinExistence type="predicted"/>
<protein>
    <recommendedName>
        <fullName evidence="3">ABC transporter domain-containing protein</fullName>
    </recommendedName>
</protein>
<dbReference type="InterPro" id="IPR003439">
    <property type="entry name" value="ABC_transporter-like_ATP-bd"/>
</dbReference>
<keyword evidence="2" id="KW-0067">ATP-binding</keyword>
<sequence length="306" mass="34256">MVDHPDRLIHADHLCLSAGDSGVRVERLNMDVQRGAFYVILGEKGSGKRTLLRGLAGDLVPLSGKLEWFGSINIHSDYVWKNRIGVMCEPLSFVPNLTVYEHLELHRRMMGVPDKQASHTMLELLSLEKYAHQRAGRIPAEAARGCAIARALLHRPELLLLDEPLSGLAPEVRARTIHILREWCEIYHMTVIMTASQLQDVPACVTTVGLMEKGRLTEELPGTVYHSKIKDHLILRVSDDQRASLLLEQRMGIYHYRVTEPSVILVYEQLDQAGAINRMLITEQIEVYELSYGSGKGGLISHAGGN</sequence>
<evidence type="ECO:0000313" key="5">
    <source>
        <dbReference type="Proteomes" id="UP000078148"/>
    </source>
</evidence>
<gene>
    <name evidence="4" type="ORF">AR543_02110</name>
</gene>
<evidence type="ECO:0000313" key="4">
    <source>
        <dbReference type="EMBL" id="ANF94945.1"/>
    </source>
</evidence>
<dbReference type="STRING" id="1616788.AR543_02110"/>
<reference evidence="4 5" key="2">
    <citation type="journal article" date="2016" name="Int. J. Syst. Evol. Microbiol.">
        <title>Paenibacillus bovis sp. nov., isolated from raw yak (Bos grunniens) milk.</title>
        <authorList>
            <person name="Gao C."/>
            <person name="Han J."/>
            <person name="Liu Z."/>
            <person name="Xu X."/>
            <person name="Hang F."/>
            <person name="Wu Z."/>
        </authorList>
    </citation>
    <scope>NUCLEOTIDE SEQUENCE [LARGE SCALE GENOMIC DNA]</scope>
    <source>
        <strain evidence="4 5">BD3526</strain>
    </source>
</reference>
<dbReference type="InterPro" id="IPR027417">
    <property type="entry name" value="P-loop_NTPase"/>
</dbReference>
<dbReference type="SMART" id="SM00382">
    <property type="entry name" value="AAA"/>
    <property type="match status" value="1"/>
</dbReference>
<dbReference type="AlphaFoldDB" id="A0A172ZBC4"/>
<dbReference type="KEGG" id="pbv:AR543_02110"/>
<dbReference type="GO" id="GO:0016887">
    <property type="term" value="F:ATP hydrolysis activity"/>
    <property type="evidence" value="ECO:0007669"/>
    <property type="project" value="InterPro"/>
</dbReference>
<dbReference type="Gene3D" id="3.40.50.300">
    <property type="entry name" value="P-loop containing nucleotide triphosphate hydrolases"/>
    <property type="match status" value="1"/>
</dbReference>
<dbReference type="PROSITE" id="PS50893">
    <property type="entry name" value="ABC_TRANSPORTER_2"/>
    <property type="match status" value="1"/>
</dbReference>
<dbReference type="PANTHER" id="PTHR43038">
    <property type="entry name" value="ATP-BINDING CASSETTE, SUB-FAMILY H, MEMBER 1"/>
    <property type="match status" value="1"/>
</dbReference>
<dbReference type="PANTHER" id="PTHR43038:SF7">
    <property type="entry name" value="ABC TRANSPORT SYSTEM ATP-BINDING PROTEIN"/>
    <property type="match status" value="1"/>
</dbReference>
<dbReference type="InterPro" id="IPR003593">
    <property type="entry name" value="AAA+_ATPase"/>
</dbReference>
<dbReference type="RefSeq" id="WP_060531421.1">
    <property type="nucleotide sequence ID" value="NZ_CP013023.1"/>
</dbReference>
<keyword evidence="1" id="KW-0547">Nucleotide-binding</keyword>
<feature type="domain" description="ABC transporter" evidence="3">
    <location>
        <begin position="9"/>
        <end position="238"/>
    </location>
</feature>
<dbReference type="EMBL" id="CP013023">
    <property type="protein sequence ID" value="ANF94945.1"/>
    <property type="molecule type" value="Genomic_DNA"/>
</dbReference>
<keyword evidence="5" id="KW-1185">Reference proteome</keyword>
<name>A0A172ZBC4_9BACL</name>
<reference evidence="5" key="1">
    <citation type="submission" date="2015-10" db="EMBL/GenBank/DDBJ databases">
        <title>Genome of Paenibacillus bovis sp. nov.</title>
        <authorList>
            <person name="Wu Z."/>
            <person name="Gao C."/>
            <person name="Liu Z."/>
            <person name="Zheng H."/>
        </authorList>
    </citation>
    <scope>NUCLEOTIDE SEQUENCE [LARGE SCALE GENOMIC DNA]</scope>
    <source>
        <strain evidence="5">BD3526</strain>
    </source>
</reference>
<dbReference type="Pfam" id="PF00005">
    <property type="entry name" value="ABC_tran"/>
    <property type="match status" value="1"/>
</dbReference>
<dbReference type="GO" id="GO:0005524">
    <property type="term" value="F:ATP binding"/>
    <property type="evidence" value="ECO:0007669"/>
    <property type="project" value="UniProtKB-KW"/>
</dbReference>
<organism evidence="4 5">
    <name type="scientific">Paenibacillus bovis</name>
    <dbReference type="NCBI Taxonomy" id="1616788"/>
    <lineage>
        <taxon>Bacteria</taxon>
        <taxon>Bacillati</taxon>
        <taxon>Bacillota</taxon>
        <taxon>Bacilli</taxon>
        <taxon>Bacillales</taxon>
        <taxon>Paenibacillaceae</taxon>
        <taxon>Paenibacillus</taxon>
    </lineage>
</organism>
<evidence type="ECO:0000256" key="2">
    <source>
        <dbReference type="ARBA" id="ARBA00022840"/>
    </source>
</evidence>
<accession>A0A172ZBC4</accession>
<evidence type="ECO:0000259" key="3">
    <source>
        <dbReference type="PROSITE" id="PS50893"/>
    </source>
</evidence>